<reference evidence="1" key="1">
    <citation type="submission" date="2022-04" db="EMBL/GenBank/DDBJ databases">
        <title>Genome of the entomopathogenic fungus Entomophthora muscae.</title>
        <authorList>
            <person name="Elya C."/>
            <person name="Lovett B.R."/>
            <person name="Lee E."/>
            <person name="Macias A.M."/>
            <person name="Hajek A.E."/>
            <person name="De Bivort B.L."/>
            <person name="Kasson M.T."/>
            <person name="De Fine Licht H.H."/>
            <person name="Stajich J.E."/>
        </authorList>
    </citation>
    <scope>NUCLEOTIDE SEQUENCE</scope>
    <source>
        <strain evidence="1">Berkeley</strain>
    </source>
</reference>
<proteinExistence type="predicted"/>
<evidence type="ECO:0000313" key="2">
    <source>
        <dbReference type="Proteomes" id="UP001165960"/>
    </source>
</evidence>
<keyword evidence="2" id="KW-1185">Reference proteome</keyword>
<evidence type="ECO:0000313" key="1">
    <source>
        <dbReference type="EMBL" id="KAJ9054508.1"/>
    </source>
</evidence>
<dbReference type="EMBL" id="QTSX02006441">
    <property type="protein sequence ID" value="KAJ9054508.1"/>
    <property type="molecule type" value="Genomic_DNA"/>
</dbReference>
<protein>
    <submittedName>
        <fullName evidence="1">Uncharacterized protein</fullName>
    </submittedName>
</protein>
<gene>
    <name evidence="1" type="ORF">DSO57_1013808</name>
</gene>
<dbReference type="Proteomes" id="UP001165960">
    <property type="component" value="Unassembled WGS sequence"/>
</dbReference>
<organism evidence="1 2">
    <name type="scientific">Entomophthora muscae</name>
    <dbReference type="NCBI Taxonomy" id="34485"/>
    <lineage>
        <taxon>Eukaryota</taxon>
        <taxon>Fungi</taxon>
        <taxon>Fungi incertae sedis</taxon>
        <taxon>Zoopagomycota</taxon>
        <taxon>Entomophthoromycotina</taxon>
        <taxon>Entomophthoromycetes</taxon>
        <taxon>Entomophthorales</taxon>
        <taxon>Entomophthoraceae</taxon>
        <taxon>Entomophthora</taxon>
    </lineage>
</organism>
<accession>A0ACC2RWU3</accession>
<sequence length="119" mass="13142">MKYIGLLVCVFAVRTPVDTLYKKQQTLDEFRFPHGVRPKIPRTLGPNIKVVSPGSMFEFNVFSNEHQRNVSQLITALQVAGGFLENAIAFNNPIKVEVTNGSYCKIDSGCPGDKLSLGI</sequence>
<comment type="caution">
    <text evidence="1">The sequence shown here is derived from an EMBL/GenBank/DDBJ whole genome shotgun (WGS) entry which is preliminary data.</text>
</comment>
<name>A0ACC2RWU3_9FUNG</name>